<evidence type="ECO:0000256" key="1">
    <source>
        <dbReference type="SAM" id="MobiDB-lite"/>
    </source>
</evidence>
<keyword evidence="4" id="KW-1185">Reference proteome</keyword>
<protein>
    <submittedName>
        <fullName evidence="3">Nitrilase family, member 2</fullName>
    </submittedName>
</protein>
<organism evidence="3 4">
    <name type="scientific">Seminavis robusta</name>
    <dbReference type="NCBI Taxonomy" id="568900"/>
    <lineage>
        <taxon>Eukaryota</taxon>
        <taxon>Sar</taxon>
        <taxon>Stramenopiles</taxon>
        <taxon>Ochrophyta</taxon>
        <taxon>Bacillariophyta</taxon>
        <taxon>Bacillariophyceae</taxon>
        <taxon>Bacillariophycidae</taxon>
        <taxon>Naviculales</taxon>
        <taxon>Naviculaceae</taxon>
        <taxon>Seminavis</taxon>
    </lineage>
</organism>
<accession>A0A9N8DFY8</accession>
<gene>
    <name evidence="3" type="ORF">SEMRO_100_G051250.1</name>
</gene>
<sequence length="208" mass="23542">MAASKSRSAENLEALPPDYKPGENEVICVRGRVSQKHPGNIKLREIVVGQYLKRYTECASKFEKSLMVTEIVQHMKDRSTVGAFVRKIGDRWYKAPEQLAREKVGQLLRNLNPEKYKSSNKAKKAKRQADEYLYDEGVDHMMGQLGYTDISKRVGELTANAKTDDDFQAAFNAANSELLNQLKKNTPKNDDETNDKKPPPNPDFPPGR</sequence>
<comment type="caution">
    <text evidence="3">The sequence shown here is derived from an EMBL/GenBank/DDBJ whole genome shotgun (WGS) entry which is preliminary data.</text>
</comment>
<dbReference type="InterPro" id="IPR049227">
    <property type="entry name" value="DUF6824"/>
</dbReference>
<dbReference type="AlphaFoldDB" id="A0A9N8DFY8"/>
<dbReference type="Pfam" id="PF20710">
    <property type="entry name" value="DUF6824"/>
    <property type="match status" value="1"/>
</dbReference>
<dbReference type="Proteomes" id="UP001153069">
    <property type="component" value="Unassembled WGS sequence"/>
</dbReference>
<evidence type="ECO:0000313" key="4">
    <source>
        <dbReference type="Proteomes" id="UP001153069"/>
    </source>
</evidence>
<evidence type="ECO:0000313" key="3">
    <source>
        <dbReference type="EMBL" id="CAB9501120.1"/>
    </source>
</evidence>
<feature type="region of interest" description="Disordered" evidence="1">
    <location>
        <begin position="178"/>
        <end position="208"/>
    </location>
</feature>
<dbReference type="EMBL" id="CAICTM010000099">
    <property type="protein sequence ID" value="CAB9501120.1"/>
    <property type="molecule type" value="Genomic_DNA"/>
</dbReference>
<proteinExistence type="predicted"/>
<evidence type="ECO:0000259" key="2">
    <source>
        <dbReference type="Pfam" id="PF20710"/>
    </source>
</evidence>
<reference evidence="3" key="1">
    <citation type="submission" date="2020-06" db="EMBL/GenBank/DDBJ databases">
        <authorList>
            <consortium name="Plant Systems Biology data submission"/>
        </authorList>
    </citation>
    <scope>NUCLEOTIDE SEQUENCE</scope>
    <source>
        <strain evidence="3">D6</strain>
    </source>
</reference>
<feature type="compositionally biased region" description="Pro residues" evidence="1">
    <location>
        <begin position="199"/>
        <end position="208"/>
    </location>
</feature>
<feature type="compositionally biased region" description="Basic and acidic residues" evidence="1">
    <location>
        <begin position="187"/>
        <end position="198"/>
    </location>
</feature>
<name>A0A9N8DFY8_9STRA</name>
<feature type="domain" description="DUF6824" evidence="2">
    <location>
        <begin position="26"/>
        <end position="110"/>
    </location>
</feature>